<sequence length="315" mass="36604">MMQKKRLLPLELKQLEALRRRIDPCHSQLGAITEEIEKVKGNYRRNVDIDNVLHLLNDEGLNLFHDLQLEDDWGVLSLNTLIVAKSFIAIVDVLQVEGEVTWKWNQFIAHRRSFPERIPNPSSHVATLKIRLERWLAQHSITAVPINAFVTYTEAETFLITEDSDVPVCDFDQLLAQLRDLHYFSPPTLPEASLISLCDLFKNSHVSSKLNVLEVFNISESEVLKGVHCPDCRALPMKRYPQIWQCPWCLFRSNNAHQTALYEYQLLYKDTISNKECQEFLMIDSPRNSYNLLTSVKVKSQREHKGREYYLSPIL</sequence>
<protein>
    <recommendedName>
        <fullName evidence="3">NERD domain-containing protein</fullName>
    </recommendedName>
</protein>
<dbReference type="EMBL" id="CP126446">
    <property type="protein sequence ID" value="WIF97223.1"/>
    <property type="molecule type" value="Genomic_DNA"/>
</dbReference>
<accession>A0ABY8UV94</accession>
<proteinExistence type="predicted"/>
<dbReference type="RefSeq" id="WP_231417468.1">
    <property type="nucleotide sequence ID" value="NZ_CP126446.1"/>
</dbReference>
<evidence type="ECO:0008006" key="3">
    <source>
        <dbReference type="Google" id="ProtNLM"/>
    </source>
</evidence>
<reference evidence="1 2" key="1">
    <citation type="submission" date="2023-05" db="EMBL/GenBank/DDBJ databases">
        <title>Comparative genomics reveals the evidence of polycyclic aromatic hydrocarbons degradation in moderately halophilic genus Pontibacillus.</title>
        <authorList>
            <person name="Yang H."/>
            <person name="Qian Z."/>
        </authorList>
    </citation>
    <scope>NUCLEOTIDE SEQUENCE [LARGE SCALE GENOMIC DNA]</scope>
    <source>
        <strain evidence="2">HN14</strain>
    </source>
</reference>
<evidence type="ECO:0000313" key="2">
    <source>
        <dbReference type="Proteomes" id="UP001236652"/>
    </source>
</evidence>
<gene>
    <name evidence="1" type="ORF">QNI29_15960</name>
</gene>
<dbReference type="Proteomes" id="UP001236652">
    <property type="component" value="Chromosome"/>
</dbReference>
<evidence type="ECO:0000313" key="1">
    <source>
        <dbReference type="EMBL" id="WIF97223.1"/>
    </source>
</evidence>
<name>A0ABY8UV94_9BACI</name>
<organism evidence="1 2">
    <name type="scientific">Pontibacillus chungwhensis</name>
    <dbReference type="NCBI Taxonomy" id="265426"/>
    <lineage>
        <taxon>Bacteria</taxon>
        <taxon>Bacillati</taxon>
        <taxon>Bacillota</taxon>
        <taxon>Bacilli</taxon>
        <taxon>Bacillales</taxon>
        <taxon>Bacillaceae</taxon>
        <taxon>Pontibacillus</taxon>
    </lineage>
</organism>
<keyword evidence="2" id="KW-1185">Reference proteome</keyword>